<accession>A0A9D4FFN9</accession>
<organism evidence="1 2">
    <name type="scientific">Dreissena polymorpha</name>
    <name type="common">Zebra mussel</name>
    <name type="synonym">Mytilus polymorpha</name>
    <dbReference type="NCBI Taxonomy" id="45954"/>
    <lineage>
        <taxon>Eukaryota</taxon>
        <taxon>Metazoa</taxon>
        <taxon>Spiralia</taxon>
        <taxon>Lophotrochozoa</taxon>
        <taxon>Mollusca</taxon>
        <taxon>Bivalvia</taxon>
        <taxon>Autobranchia</taxon>
        <taxon>Heteroconchia</taxon>
        <taxon>Euheterodonta</taxon>
        <taxon>Imparidentia</taxon>
        <taxon>Neoheterodontei</taxon>
        <taxon>Myida</taxon>
        <taxon>Dreissenoidea</taxon>
        <taxon>Dreissenidae</taxon>
        <taxon>Dreissena</taxon>
    </lineage>
</organism>
<reference evidence="1" key="1">
    <citation type="journal article" date="2019" name="bioRxiv">
        <title>The Genome of the Zebra Mussel, Dreissena polymorpha: A Resource for Invasive Species Research.</title>
        <authorList>
            <person name="McCartney M.A."/>
            <person name="Auch B."/>
            <person name="Kono T."/>
            <person name="Mallez S."/>
            <person name="Zhang Y."/>
            <person name="Obille A."/>
            <person name="Becker A."/>
            <person name="Abrahante J.E."/>
            <person name="Garbe J."/>
            <person name="Badalamenti J.P."/>
            <person name="Herman A."/>
            <person name="Mangelson H."/>
            <person name="Liachko I."/>
            <person name="Sullivan S."/>
            <person name="Sone E.D."/>
            <person name="Koren S."/>
            <person name="Silverstein K.A.T."/>
            <person name="Beckman K.B."/>
            <person name="Gohl D.M."/>
        </authorList>
    </citation>
    <scope>NUCLEOTIDE SEQUENCE</scope>
    <source>
        <strain evidence="1">Duluth1</strain>
        <tissue evidence="1">Whole animal</tissue>
    </source>
</reference>
<protein>
    <submittedName>
        <fullName evidence="1">Uncharacterized protein</fullName>
    </submittedName>
</protein>
<name>A0A9D4FFN9_DREPO</name>
<dbReference type="AlphaFoldDB" id="A0A9D4FFN9"/>
<dbReference type="InterPro" id="IPR010994">
    <property type="entry name" value="RuvA_2-like"/>
</dbReference>
<comment type="caution">
    <text evidence="1">The sequence shown here is derived from an EMBL/GenBank/DDBJ whole genome shotgun (WGS) entry which is preliminary data.</text>
</comment>
<dbReference type="Gene3D" id="1.10.150.280">
    <property type="entry name" value="AF1531-like domain"/>
    <property type="match status" value="1"/>
</dbReference>
<gene>
    <name evidence="1" type="ORF">DPMN_150404</name>
</gene>
<dbReference type="EMBL" id="JAIWYP010000007">
    <property type="protein sequence ID" value="KAH3796829.1"/>
    <property type="molecule type" value="Genomic_DNA"/>
</dbReference>
<keyword evidence="2" id="KW-1185">Reference proteome</keyword>
<dbReference type="Proteomes" id="UP000828390">
    <property type="component" value="Unassembled WGS sequence"/>
</dbReference>
<reference evidence="1" key="2">
    <citation type="submission" date="2020-11" db="EMBL/GenBank/DDBJ databases">
        <authorList>
            <person name="McCartney M.A."/>
            <person name="Auch B."/>
            <person name="Kono T."/>
            <person name="Mallez S."/>
            <person name="Becker A."/>
            <person name="Gohl D.M."/>
            <person name="Silverstein K.A.T."/>
            <person name="Koren S."/>
            <person name="Bechman K.B."/>
            <person name="Herman A."/>
            <person name="Abrahante J.E."/>
            <person name="Garbe J."/>
        </authorList>
    </citation>
    <scope>NUCLEOTIDE SEQUENCE</scope>
    <source>
        <strain evidence="1">Duluth1</strain>
        <tissue evidence="1">Whole animal</tissue>
    </source>
</reference>
<sequence length="121" mass="12949">MVVHILTASEAELREMPGVGQKTAGVIVRLRENHKTMTPKLLSLALGRAIPRYLLDLVEFPEAVIDFKSVSDDLTGQPSAEQFVLPLPAGASGAQVQFQDTATPAEVKPDVAAKATQLSQN</sequence>
<dbReference type="SUPFAM" id="SSF47781">
    <property type="entry name" value="RuvA domain 2-like"/>
    <property type="match status" value="1"/>
</dbReference>
<evidence type="ECO:0000313" key="2">
    <source>
        <dbReference type="Proteomes" id="UP000828390"/>
    </source>
</evidence>
<evidence type="ECO:0000313" key="1">
    <source>
        <dbReference type="EMBL" id="KAH3796829.1"/>
    </source>
</evidence>
<proteinExistence type="predicted"/>